<dbReference type="GO" id="GO:0005975">
    <property type="term" value="P:carbohydrate metabolic process"/>
    <property type="evidence" value="ECO:0007669"/>
    <property type="project" value="InterPro"/>
</dbReference>
<keyword evidence="2" id="KW-0378">Hydrolase</keyword>
<dbReference type="InterPro" id="IPR050226">
    <property type="entry name" value="NagZ_Beta-hexosaminidase"/>
</dbReference>
<dbReference type="InterPro" id="IPR036962">
    <property type="entry name" value="Glyco_hydro_3_N_sf"/>
</dbReference>
<dbReference type="PANTHER" id="PTHR30480:SF16">
    <property type="entry name" value="GLYCOSIDE HYDROLASE FAMILY 3 DOMAIN PROTEIN"/>
    <property type="match status" value="1"/>
</dbReference>
<comment type="caution">
    <text evidence="5">The sequence shown here is derived from an EMBL/GenBank/DDBJ whole genome shotgun (WGS) entry which is preliminary data.</text>
</comment>
<evidence type="ECO:0000256" key="2">
    <source>
        <dbReference type="ARBA" id="ARBA00022801"/>
    </source>
</evidence>
<protein>
    <submittedName>
        <fullName evidence="5">Beta-hexosaminidase</fullName>
    </submittedName>
</protein>
<dbReference type="RefSeq" id="WP_066871072.1">
    <property type="nucleotide sequence ID" value="NZ_LNQB01000063.1"/>
</dbReference>
<evidence type="ECO:0000256" key="1">
    <source>
        <dbReference type="ARBA" id="ARBA00005336"/>
    </source>
</evidence>
<gene>
    <name evidence="5" type="ORF">ATB98_01115</name>
</gene>
<dbReference type="Gene3D" id="3.20.20.300">
    <property type="entry name" value="Glycoside hydrolase, family 3, N-terminal domain"/>
    <property type="match status" value="1"/>
</dbReference>
<dbReference type="AlphaFoldDB" id="A0A178YK84"/>
<name>A0A178YK84_SINSA</name>
<organism evidence="5 6">
    <name type="scientific">Sinorhizobium saheli</name>
    <dbReference type="NCBI Taxonomy" id="36856"/>
    <lineage>
        <taxon>Bacteria</taxon>
        <taxon>Pseudomonadati</taxon>
        <taxon>Pseudomonadota</taxon>
        <taxon>Alphaproteobacteria</taxon>
        <taxon>Hyphomicrobiales</taxon>
        <taxon>Rhizobiaceae</taxon>
        <taxon>Sinorhizobium/Ensifer group</taxon>
        <taxon>Sinorhizobium</taxon>
    </lineage>
</organism>
<dbReference type="OrthoDB" id="9786661at2"/>
<reference evidence="5 6" key="1">
    <citation type="submission" date="2015-11" db="EMBL/GenBank/DDBJ databases">
        <title>Ensifer anhuiense sp. nov., an effective nitrogen fixation bacterium with Glycine soja.</title>
        <authorList>
            <person name="Yan H."/>
            <person name="Chen W."/>
        </authorList>
    </citation>
    <scope>NUCLEOTIDE SEQUENCE [LARGE SCALE GENOMIC DNA]</scope>
    <source>
        <strain evidence="5 6">LMG 7837</strain>
    </source>
</reference>
<dbReference type="Pfam" id="PF00933">
    <property type="entry name" value="Glyco_hydro_3"/>
    <property type="match status" value="1"/>
</dbReference>
<dbReference type="STRING" id="36856.ATB98_01115"/>
<dbReference type="Proteomes" id="UP000078507">
    <property type="component" value="Unassembled WGS sequence"/>
</dbReference>
<dbReference type="SUPFAM" id="SSF51445">
    <property type="entry name" value="(Trans)glycosidases"/>
    <property type="match status" value="1"/>
</dbReference>
<dbReference type="PANTHER" id="PTHR30480">
    <property type="entry name" value="BETA-HEXOSAMINIDASE-RELATED"/>
    <property type="match status" value="1"/>
</dbReference>
<accession>A0A178YK84</accession>
<keyword evidence="6" id="KW-1185">Reference proteome</keyword>
<keyword evidence="3" id="KW-0326">Glycosidase</keyword>
<feature type="domain" description="Glycoside hydrolase family 3 N-terminal" evidence="4">
    <location>
        <begin position="72"/>
        <end position="326"/>
    </location>
</feature>
<evidence type="ECO:0000259" key="4">
    <source>
        <dbReference type="Pfam" id="PF00933"/>
    </source>
</evidence>
<sequence length="330" mass="35618">MTIERDARAVFLPAFDTPDFHDIIEPFLRNGGSSILIGESRGEYVARRMSRERLLNETASAFRETIARLKLANPRLIVAVDEEMSGIRRLEGFAPPLPSLEEARSLSPGEVERMCFENAKAARSLGVTMYLAPIADVVDGRNPWLAGRTLGSDREEVSRLVSAYIIGVQRAGVVATTKHFPGYNDLEADPALVDVSLGTGREEILRNAEPFRAAIKAGTKAIMLGPAPVTAFDPENAACTSEPVISMLRRDLGFDGLIVTDDLDAPATMRRRTLLETALASLNAGADLLLVSGGPHLQALCDGLVEAVKCGKLSPERLASAADRVRSHAM</sequence>
<dbReference type="InterPro" id="IPR017853">
    <property type="entry name" value="GH"/>
</dbReference>
<evidence type="ECO:0000313" key="5">
    <source>
        <dbReference type="EMBL" id="OAP47988.1"/>
    </source>
</evidence>
<dbReference type="InterPro" id="IPR001764">
    <property type="entry name" value="Glyco_hydro_3_N"/>
</dbReference>
<dbReference type="EMBL" id="LNQB01000063">
    <property type="protein sequence ID" value="OAP47988.1"/>
    <property type="molecule type" value="Genomic_DNA"/>
</dbReference>
<evidence type="ECO:0000313" key="6">
    <source>
        <dbReference type="Proteomes" id="UP000078507"/>
    </source>
</evidence>
<proteinExistence type="inferred from homology"/>
<dbReference type="GO" id="GO:0009254">
    <property type="term" value="P:peptidoglycan turnover"/>
    <property type="evidence" value="ECO:0007669"/>
    <property type="project" value="TreeGrafter"/>
</dbReference>
<dbReference type="GO" id="GO:0004553">
    <property type="term" value="F:hydrolase activity, hydrolyzing O-glycosyl compounds"/>
    <property type="evidence" value="ECO:0007669"/>
    <property type="project" value="InterPro"/>
</dbReference>
<comment type="similarity">
    <text evidence="1">Belongs to the glycosyl hydrolase 3 family.</text>
</comment>
<evidence type="ECO:0000256" key="3">
    <source>
        <dbReference type="ARBA" id="ARBA00023295"/>
    </source>
</evidence>